<feature type="domain" description="Metallo-beta-lactamase" evidence="1">
    <location>
        <begin position="28"/>
        <end position="238"/>
    </location>
</feature>
<dbReference type="SMART" id="SM00849">
    <property type="entry name" value="Lactamase_B"/>
    <property type="match status" value="1"/>
</dbReference>
<evidence type="ECO:0000313" key="3">
    <source>
        <dbReference type="Proteomes" id="UP001165306"/>
    </source>
</evidence>
<sequence>MAGANDSFAQRLRRIEPPAGAIALFWMGQASFALKGAGLTILIDPYLSEHPDRLVPPADHPEAFDFVDLLLITHEHLDHLDGPACRLIAQRARGARIIVPAPIVEQVTALGVDAERVLGVQPGGPVTVGAARVWPVPAMHGLHASDAYTFGREYSDGQYRFLGYVVELDGVRVYHAGDTVMFDGLIEAVRALAPQVALLPINGRDYFREGQDIVGNLNAREAARLAVEIGAEVLVPMHYDLFPANLEDPGVLVSYARRHFPHLHVLLLGHFQPFVYTPVLRGRSDAS</sequence>
<dbReference type="Pfam" id="PF12706">
    <property type="entry name" value="Lactamase_B_2"/>
    <property type="match status" value="1"/>
</dbReference>
<dbReference type="RefSeq" id="WP_284057785.1">
    <property type="nucleotide sequence ID" value="NZ_JAMSLR010000009.1"/>
</dbReference>
<dbReference type="AlphaFoldDB" id="A0AA42BBM8"/>
<evidence type="ECO:0000259" key="1">
    <source>
        <dbReference type="SMART" id="SM00849"/>
    </source>
</evidence>
<proteinExistence type="predicted"/>
<dbReference type="EMBL" id="JAMSLR010000009">
    <property type="protein sequence ID" value="MCM8749999.1"/>
    <property type="molecule type" value="Genomic_DNA"/>
</dbReference>
<dbReference type="InterPro" id="IPR050114">
    <property type="entry name" value="UPF0173_UPF0282_UlaG_hydrolase"/>
</dbReference>
<dbReference type="SUPFAM" id="SSF56281">
    <property type="entry name" value="Metallo-hydrolase/oxidoreductase"/>
    <property type="match status" value="1"/>
</dbReference>
<dbReference type="PANTHER" id="PTHR43546">
    <property type="entry name" value="UPF0173 METAL-DEPENDENT HYDROLASE MJ1163-RELATED"/>
    <property type="match status" value="1"/>
</dbReference>
<comment type="caution">
    <text evidence="2">The sequence shown here is derived from an EMBL/GenBank/DDBJ whole genome shotgun (WGS) entry which is preliminary data.</text>
</comment>
<gene>
    <name evidence="2" type="ORF">NET02_12650</name>
</gene>
<dbReference type="InterPro" id="IPR036866">
    <property type="entry name" value="RibonucZ/Hydroxyglut_hydro"/>
</dbReference>
<accession>A0AA42BBM8</accession>
<dbReference type="InterPro" id="IPR001279">
    <property type="entry name" value="Metallo-B-lactamas"/>
</dbReference>
<name>A0AA42BBM8_9BACT</name>
<reference evidence="2" key="1">
    <citation type="submission" date="2022-06" db="EMBL/GenBank/DDBJ databases">
        <title>CFH 74404 Thermomicrobiaceae sp.</title>
        <authorList>
            <person name="Ming H."/>
            <person name="Li W.-J."/>
            <person name="Zhao Z."/>
        </authorList>
    </citation>
    <scope>NUCLEOTIDE SEQUENCE</scope>
    <source>
        <strain evidence="2">CFH 74404</strain>
    </source>
</reference>
<organism evidence="2 3">
    <name type="scientific">Thermalbibacter longus</name>
    <dbReference type="NCBI Taxonomy" id="2951981"/>
    <lineage>
        <taxon>Bacteria</taxon>
        <taxon>Pseudomonadati</taxon>
        <taxon>Thermomicrobiota</taxon>
        <taxon>Thermomicrobia</taxon>
        <taxon>Thermomicrobiales</taxon>
        <taxon>Thermomicrobiaceae</taxon>
        <taxon>Thermalbibacter</taxon>
    </lineage>
</organism>
<dbReference type="Proteomes" id="UP001165306">
    <property type="component" value="Unassembled WGS sequence"/>
</dbReference>
<evidence type="ECO:0000313" key="2">
    <source>
        <dbReference type="EMBL" id="MCM8749999.1"/>
    </source>
</evidence>
<keyword evidence="3" id="KW-1185">Reference proteome</keyword>
<dbReference type="PANTHER" id="PTHR43546:SF3">
    <property type="entry name" value="UPF0173 METAL-DEPENDENT HYDROLASE MJ1163"/>
    <property type="match status" value="1"/>
</dbReference>
<protein>
    <submittedName>
        <fullName evidence="2">MBL fold metallo-hydrolase</fullName>
    </submittedName>
</protein>
<dbReference type="Gene3D" id="3.60.15.10">
    <property type="entry name" value="Ribonuclease Z/Hydroxyacylglutathione hydrolase-like"/>
    <property type="match status" value="1"/>
</dbReference>